<evidence type="ECO:0000313" key="1">
    <source>
        <dbReference type="EMBL" id="QUR69437.1"/>
    </source>
</evidence>
<dbReference type="Proteomes" id="UP000682202">
    <property type="component" value="Chromosome"/>
</dbReference>
<reference evidence="1" key="1">
    <citation type="submission" date="2019-12" db="EMBL/GenBank/DDBJ databases">
        <title>Mycobacterium spongiae sp. nov.</title>
        <authorList>
            <person name="Stinear T."/>
        </authorList>
    </citation>
    <scope>NUCLEOTIDE SEQUENCE</scope>
    <source>
        <strain evidence="1">FSD4b-SM</strain>
    </source>
</reference>
<name>A0A975K142_9MYCO</name>
<dbReference type="KEGG" id="mspg:F6B93_22275"/>
<accession>A0A975K142</accession>
<keyword evidence="2" id="KW-1185">Reference proteome</keyword>
<proteinExistence type="predicted"/>
<gene>
    <name evidence="1" type="ORF">F6B93_22275</name>
</gene>
<evidence type="ECO:0000313" key="2">
    <source>
        <dbReference type="Proteomes" id="UP000682202"/>
    </source>
</evidence>
<protein>
    <submittedName>
        <fullName evidence="1">Uncharacterized protein</fullName>
    </submittedName>
</protein>
<dbReference type="AlphaFoldDB" id="A0A975K142"/>
<organism evidence="1 2">
    <name type="scientific">Mycobacterium spongiae</name>
    <dbReference type="NCBI Taxonomy" id="886343"/>
    <lineage>
        <taxon>Bacteria</taxon>
        <taxon>Bacillati</taxon>
        <taxon>Actinomycetota</taxon>
        <taxon>Actinomycetes</taxon>
        <taxon>Mycobacteriales</taxon>
        <taxon>Mycobacteriaceae</taxon>
        <taxon>Mycobacterium</taxon>
    </lineage>
</organism>
<dbReference type="EMBL" id="CP046600">
    <property type="protein sequence ID" value="QUR69437.1"/>
    <property type="molecule type" value="Genomic_DNA"/>
</dbReference>
<sequence length="57" mass="5959">MTSGTIEWPTRYQGQRTRRNAIANCSRAAAGTPFQRSAAVFCSTAAIDAARPSLGGG</sequence>
<dbReference type="RefSeq" id="WP_211697025.1">
    <property type="nucleotide sequence ID" value="NZ_CP046600.1"/>
</dbReference>